<comment type="caution">
    <text evidence="3">The sequence shown here is derived from an EMBL/GenBank/DDBJ whole genome shotgun (WGS) entry which is preliminary data.</text>
</comment>
<dbReference type="InParanoid" id="A0A482XIL5"/>
<evidence type="ECO:0000256" key="1">
    <source>
        <dbReference type="SAM" id="Coils"/>
    </source>
</evidence>
<feature type="region of interest" description="Disordered" evidence="2">
    <location>
        <begin position="1"/>
        <end position="22"/>
    </location>
</feature>
<dbReference type="SMR" id="A0A482XIL5"/>
<dbReference type="Proteomes" id="UP000291343">
    <property type="component" value="Unassembled WGS sequence"/>
</dbReference>
<reference evidence="3 4" key="1">
    <citation type="journal article" date="2017" name="Gigascience">
        <title>Genome sequence of the small brown planthopper, Laodelphax striatellus.</title>
        <authorList>
            <person name="Zhu J."/>
            <person name="Jiang F."/>
            <person name="Wang X."/>
            <person name="Yang P."/>
            <person name="Bao Y."/>
            <person name="Zhao W."/>
            <person name="Wang W."/>
            <person name="Lu H."/>
            <person name="Wang Q."/>
            <person name="Cui N."/>
            <person name="Li J."/>
            <person name="Chen X."/>
            <person name="Luo L."/>
            <person name="Yu J."/>
            <person name="Kang L."/>
            <person name="Cui F."/>
        </authorList>
    </citation>
    <scope>NUCLEOTIDE SEQUENCE [LARGE SCALE GENOMIC DNA]</scope>
    <source>
        <strain evidence="3">Lst14</strain>
    </source>
</reference>
<keyword evidence="1" id="KW-0175">Coiled coil</keyword>
<dbReference type="AlphaFoldDB" id="A0A482XIL5"/>
<dbReference type="STRING" id="195883.A0A482XIL5"/>
<keyword evidence="4" id="KW-1185">Reference proteome</keyword>
<protein>
    <submittedName>
        <fullName evidence="3">Uncharacterized protein</fullName>
    </submittedName>
</protein>
<proteinExistence type="predicted"/>
<gene>
    <name evidence="3" type="ORF">LSTR_LSTR016539</name>
</gene>
<evidence type="ECO:0000313" key="4">
    <source>
        <dbReference type="Proteomes" id="UP000291343"/>
    </source>
</evidence>
<sequence length="350" mass="38870">MCDMGVNTPISSTATPGAMPNTPIELPSYEELLKENEILCRALDRLERERSAAVDGAAECEISLLKLRDADMNIISPIERSMQNGSAAVKLEEDIAGLKQKCSDLRDENLELKLSVAPVIHPRELVNVSGLVAGGVPSVSDESSRVTIFADSHGKKMVNLVSRRINCKVSGTIKPGAGFDHVTGGYIKECKNMTDRDMVVLMGGTNDMNNFNTKKLLSAIKKLLPNLMHVNVILMNIPKRYDLPFSSNIHYQIQRTNFEIARICNRFKNVKLLDVYNLGRRFYTAHGLHLNFIGKRVISDVIERAFVELYKEASPPIAVNNGYGAEEEITVITTGRPFLENSQPTEEDHI</sequence>
<evidence type="ECO:0000256" key="2">
    <source>
        <dbReference type="SAM" id="MobiDB-lite"/>
    </source>
</evidence>
<feature type="coiled-coil region" evidence="1">
    <location>
        <begin position="88"/>
        <end position="115"/>
    </location>
</feature>
<name>A0A482XIL5_LAOST</name>
<dbReference type="OrthoDB" id="6631332at2759"/>
<evidence type="ECO:0000313" key="3">
    <source>
        <dbReference type="EMBL" id="RZF45885.1"/>
    </source>
</evidence>
<organism evidence="3 4">
    <name type="scientific">Laodelphax striatellus</name>
    <name type="common">Small brown planthopper</name>
    <name type="synonym">Delphax striatella</name>
    <dbReference type="NCBI Taxonomy" id="195883"/>
    <lineage>
        <taxon>Eukaryota</taxon>
        <taxon>Metazoa</taxon>
        <taxon>Ecdysozoa</taxon>
        <taxon>Arthropoda</taxon>
        <taxon>Hexapoda</taxon>
        <taxon>Insecta</taxon>
        <taxon>Pterygota</taxon>
        <taxon>Neoptera</taxon>
        <taxon>Paraneoptera</taxon>
        <taxon>Hemiptera</taxon>
        <taxon>Auchenorrhyncha</taxon>
        <taxon>Fulgoroidea</taxon>
        <taxon>Delphacidae</taxon>
        <taxon>Criomorphinae</taxon>
        <taxon>Laodelphax</taxon>
    </lineage>
</organism>
<dbReference type="SUPFAM" id="SSF52266">
    <property type="entry name" value="SGNH hydrolase"/>
    <property type="match status" value="1"/>
</dbReference>
<accession>A0A482XIL5</accession>
<dbReference type="InterPro" id="IPR036514">
    <property type="entry name" value="SGNH_hydro_sf"/>
</dbReference>
<dbReference type="EMBL" id="QKKF02007682">
    <property type="protein sequence ID" value="RZF45885.1"/>
    <property type="molecule type" value="Genomic_DNA"/>
</dbReference>
<dbReference type="CDD" id="cd00229">
    <property type="entry name" value="SGNH_hydrolase"/>
    <property type="match status" value="1"/>
</dbReference>
<dbReference type="Gene3D" id="3.40.50.1110">
    <property type="entry name" value="SGNH hydrolase"/>
    <property type="match status" value="1"/>
</dbReference>